<dbReference type="Gene3D" id="3.40.50.880">
    <property type="match status" value="1"/>
</dbReference>
<organism evidence="2 3">
    <name type="scientific">Owenia fusiformis</name>
    <name type="common">Polychaete worm</name>
    <dbReference type="NCBI Taxonomy" id="6347"/>
    <lineage>
        <taxon>Eukaryota</taxon>
        <taxon>Metazoa</taxon>
        <taxon>Spiralia</taxon>
        <taxon>Lophotrochozoa</taxon>
        <taxon>Annelida</taxon>
        <taxon>Polychaeta</taxon>
        <taxon>Sedentaria</taxon>
        <taxon>Canalipalpata</taxon>
        <taxon>Sabellida</taxon>
        <taxon>Oweniida</taxon>
        <taxon>Oweniidae</taxon>
        <taxon>Owenia</taxon>
    </lineage>
</organism>
<dbReference type="CDD" id="cd01741">
    <property type="entry name" value="GATase1_1"/>
    <property type="match status" value="1"/>
</dbReference>
<dbReference type="Pfam" id="PF00117">
    <property type="entry name" value="GATase"/>
    <property type="match status" value="1"/>
</dbReference>
<dbReference type="SUPFAM" id="SSF52317">
    <property type="entry name" value="Class I glutamine amidotransferase-like"/>
    <property type="match status" value="1"/>
</dbReference>
<protein>
    <recommendedName>
        <fullName evidence="1">Glutamine amidotransferase domain-containing protein</fullName>
    </recommendedName>
</protein>
<dbReference type="PANTHER" id="PTHR42695">
    <property type="entry name" value="GLUTAMINE AMIDOTRANSFERASE YLR126C-RELATED"/>
    <property type="match status" value="1"/>
</dbReference>
<proteinExistence type="predicted"/>
<dbReference type="InterPro" id="IPR029062">
    <property type="entry name" value="Class_I_gatase-like"/>
</dbReference>
<reference evidence="2" key="1">
    <citation type="submission" date="2022-03" db="EMBL/GenBank/DDBJ databases">
        <authorList>
            <person name="Martin C."/>
        </authorList>
    </citation>
    <scope>NUCLEOTIDE SEQUENCE</scope>
</reference>
<evidence type="ECO:0000313" key="3">
    <source>
        <dbReference type="Proteomes" id="UP000749559"/>
    </source>
</evidence>
<sequence length="266" mass="29910">MDDNVLTIGYLQCEDLKEYLPEQVYFLSGGYPDMAQSMFDYVTSLPLETLKTESPGDENTKLPKIKIKSFDVKKGVYPEKLDIYAGFIISGSLSGVYDGDPWIDALLTFVKTLQSENRKMVGISFGHQIIAKALGGHVEKNPKGSEISRVTVPLTDVAKEYFKTTRDTFSLLYHHNDALVSLPDAACSIGSSRSTQYQGFILGKHILCFCGHPDYSHHPAVLEALFKWDSENLVVPQQLLDFGLTTLHHKTDYLWVTVQIIKFFMN</sequence>
<evidence type="ECO:0000259" key="1">
    <source>
        <dbReference type="Pfam" id="PF00117"/>
    </source>
</evidence>
<accession>A0A8J1YAR4</accession>
<dbReference type="OrthoDB" id="92161at2759"/>
<gene>
    <name evidence="2" type="ORF">OFUS_LOCUS466</name>
</gene>
<comment type="caution">
    <text evidence="2">The sequence shown here is derived from an EMBL/GenBank/DDBJ whole genome shotgun (WGS) entry which is preliminary data.</text>
</comment>
<evidence type="ECO:0000313" key="2">
    <source>
        <dbReference type="EMBL" id="CAH1772751.1"/>
    </source>
</evidence>
<feature type="domain" description="Glutamine amidotransferase" evidence="1">
    <location>
        <begin position="82"/>
        <end position="227"/>
    </location>
</feature>
<dbReference type="InterPro" id="IPR044992">
    <property type="entry name" value="ChyE-like"/>
</dbReference>
<dbReference type="PANTHER" id="PTHR42695:SF20">
    <property type="entry name" value="GLUTAMINE AMIDOTRANSFERASE DOMAIN-CONTAINING PROTEIN"/>
    <property type="match status" value="1"/>
</dbReference>
<keyword evidence="3" id="KW-1185">Reference proteome</keyword>
<dbReference type="Proteomes" id="UP000749559">
    <property type="component" value="Unassembled WGS sequence"/>
</dbReference>
<dbReference type="AlphaFoldDB" id="A0A8J1YAR4"/>
<dbReference type="EMBL" id="CAIIXF020000001">
    <property type="protein sequence ID" value="CAH1772751.1"/>
    <property type="molecule type" value="Genomic_DNA"/>
</dbReference>
<name>A0A8J1YAR4_OWEFU</name>
<dbReference type="GO" id="GO:0005829">
    <property type="term" value="C:cytosol"/>
    <property type="evidence" value="ECO:0007669"/>
    <property type="project" value="TreeGrafter"/>
</dbReference>
<dbReference type="InterPro" id="IPR017926">
    <property type="entry name" value="GATASE"/>
</dbReference>